<dbReference type="GO" id="GO:0016485">
    <property type="term" value="P:protein processing"/>
    <property type="evidence" value="ECO:0007669"/>
    <property type="project" value="TreeGrafter"/>
</dbReference>
<dbReference type="InterPro" id="IPR008753">
    <property type="entry name" value="Peptidase_M13_N"/>
</dbReference>
<feature type="non-terminal residue" evidence="2">
    <location>
        <position position="251"/>
    </location>
</feature>
<dbReference type="CDD" id="cd08662">
    <property type="entry name" value="M13"/>
    <property type="match status" value="1"/>
</dbReference>
<reference evidence="2" key="1">
    <citation type="journal article" date="2012" name="PLoS ONE">
        <title>Gene sets for utilization of primary and secondary nutrition supplies in the distal gut of endangered iberian lynx.</title>
        <authorList>
            <person name="Alcaide M."/>
            <person name="Messina E."/>
            <person name="Richter M."/>
            <person name="Bargiela R."/>
            <person name="Peplies J."/>
            <person name="Huws S.A."/>
            <person name="Newbold C.J."/>
            <person name="Golyshin P.N."/>
            <person name="Simon M.A."/>
            <person name="Lopez G."/>
            <person name="Yakimov M.M."/>
            <person name="Ferrer M."/>
        </authorList>
    </citation>
    <scope>NUCLEOTIDE SEQUENCE</scope>
</reference>
<organism evidence="2">
    <name type="scientific">gut metagenome</name>
    <dbReference type="NCBI Taxonomy" id="749906"/>
    <lineage>
        <taxon>unclassified sequences</taxon>
        <taxon>metagenomes</taxon>
        <taxon>organismal metagenomes</taxon>
    </lineage>
</organism>
<sequence>MGLGTRDYYLNDDAQTKRVRDAYRAYIVEVLKLAGFDEATAQKKMEATMAIETRLARVAYDQVKLRDISANYHKMTYSQLCDEFPGIDWGNAFLLSGYPHFDYIDVSQPEPIHEVEKILADTPLDDLKSYMEVRVVTSASGLLSDDFRAAQFRLSSTMTGLQQDKPRWKRAVGLVNGCMGMALGKMYVEKYFPESSKERMVDLVHRLQDALAQRIDESTWMSQETKEKAKDKLRSFIIKIGYPDKWKNYDG</sequence>
<comment type="caution">
    <text evidence="2">The sequence shown here is derived from an EMBL/GenBank/DDBJ whole genome shotgun (WGS) entry which is preliminary data.</text>
</comment>
<feature type="domain" description="Peptidase M13 N-terminal" evidence="1">
    <location>
        <begin position="2"/>
        <end position="243"/>
    </location>
</feature>
<dbReference type="InterPro" id="IPR042089">
    <property type="entry name" value="Peptidase_M13_dom_2"/>
</dbReference>
<dbReference type="Gene3D" id="1.10.1380.10">
    <property type="entry name" value="Neutral endopeptidase , domain2"/>
    <property type="match status" value="1"/>
</dbReference>
<dbReference type="SUPFAM" id="SSF55486">
    <property type="entry name" value="Metalloproteases ('zincins'), catalytic domain"/>
    <property type="match status" value="1"/>
</dbReference>
<protein>
    <submittedName>
        <fullName evidence="2">Peptidase family M13</fullName>
    </submittedName>
</protein>
<evidence type="ECO:0000313" key="2">
    <source>
        <dbReference type="EMBL" id="EJW96688.1"/>
    </source>
</evidence>
<dbReference type="AlphaFoldDB" id="J9FQC9"/>
<accession>J9FQC9</accession>
<proteinExistence type="predicted"/>
<dbReference type="PANTHER" id="PTHR11733">
    <property type="entry name" value="ZINC METALLOPROTEASE FAMILY M13 NEPRILYSIN-RELATED"/>
    <property type="match status" value="1"/>
</dbReference>
<dbReference type="PANTHER" id="PTHR11733:SF167">
    <property type="entry name" value="FI17812P1-RELATED"/>
    <property type="match status" value="1"/>
</dbReference>
<evidence type="ECO:0000259" key="1">
    <source>
        <dbReference type="Pfam" id="PF05649"/>
    </source>
</evidence>
<dbReference type="InterPro" id="IPR000718">
    <property type="entry name" value="Peptidase_M13"/>
</dbReference>
<gene>
    <name evidence="2" type="ORF">EVA_15205</name>
</gene>
<dbReference type="Pfam" id="PF05649">
    <property type="entry name" value="Peptidase_M13_N"/>
    <property type="match status" value="1"/>
</dbReference>
<dbReference type="PROSITE" id="PS51885">
    <property type="entry name" value="NEPRILYSIN"/>
    <property type="match status" value="1"/>
</dbReference>
<dbReference type="GO" id="GO:0004222">
    <property type="term" value="F:metalloendopeptidase activity"/>
    <property type="evidence" value="ECO:0007669"/>
    <property type="project" value="InterPro"/>
</dbReference>
<dbReference type="GO" id="GO:0005886">
    <property type="term" value="C:plasma membrane"/>
    <property type="evidence" value="ECO:0007669"/>
    <property type="project" value="TreeGrafter"/>
</dbReference>
<name>J9FQC9_9ZZZZ</name>
<dbReference type="EMBL" id="AMCI01005161">
    <property type="protein sequence ID" value="EJW96688.1"/>
    <property type="molecule type" value="Genomic_DNA"/>
</dbReference>